<dbReference type="PANTHER" id="PTHR42711:SF1">
    <property type="entry name" value="ABC-TRANSPORT PROTEIN, ATP-BINDING COMPONENT"/>
    <property type="match status" value="1"/>
</dbReference>
<name>A0AA95JFP4_9BACL</name>
<dbReference type="InterPro" id="IPR003439">
    <property type="entry name" value="ABC_transporter-like_ATP-bd"/>
</dbReference>
<dbReference type="Pfam" id="PF00005">
    <property type="entry name" value="ABC_tran"/>
    <property type="match status" value="1"/>
</dbReference>
<protein>
    <submittedName>
        <fullName evidence="5">ATP-binding cassette domain-containing protein</fullName>
    </submittedName>
</protein>
<proteinExistence type="predicted"/>
<evidence type="ECO:0000256" key="1">
    <source>
        <dbReference type="ARBA" id="ARBA00022448"/>
    </source>
</evidence>
<evidence type="ECO:0000313" key="6">
    <source>
        <dbReference type="Proteomes" id="UP001178662"/>
    </source>
</evidence>
<keyword evidence="1" id="KW-0813">Transport</keyword>
<dbReference type="EMBL" id="CP119317">
    <property type="protein sequence ID" value="WEK54429.1"/>
    <property type="molecule type" value="Genomic_DNA"/>
</dbReference>
<organism evidence="5 6">
    <name type="scientific">Candidatus Cohnella colombiensis</name>
    <dbReference type="NCBI Taxonomy" id="3121368"/>
    <lineage>
        <taxon>Bacteria</taxon>
        <taxon>Bacillati</taxon>
        <taxon>Bacillota</taxon>
        <taxon>Bacilli</taxon>
        <taxon>Bacillales</taxon>
        <taxon>Paenibacillaceae</taxon>
        <taxon>Cohnella</taxon>
    </lineage>
</organism>
<keyword evidence="6" id="KW-1185">Reference proteome</keyword>
<evidence type="ECO:0000256" key="2">
    <source>
        <dbReference type="ARBA" id="ARBA00022741"/>
    </source>
</evidence>
<dbReference type="Proteomes" id="UP001178662">
    <property type="component" value="Chromosome"/>
</dbReference>
<accession>A0AA95JFP4</accession>
<dbReference type="Gene3D" id="3.40.50.300">
    <property type="entry name" value="P-loop containing nucleotide triphosphate hydrolases"/>
    <property type="match status" value="1"/>
</dbReference>
<sequence length="326" mass="37171">MSELVINVKGLRKTFKKIKKLEGFLSSVRSLWNREVELIDGINGIDLQVKKGEIRGLIGPNGAGKSTTIKIMSGILHPSEGTVNVLGFTPWKDRERFVRNLGVLFGQKSQLWWDLPPIDTFSLNKEMYKIPDDEYKRRLDSFLDMLQIRDVIHQPVRTLSLGERMKCELVCALLHHPPLIFLDEPTIGLDIVSKETVRQFIKQMNRELGTTFIITTHDLADLENLCDQVTIINKGTIVFDESMDKLSTFFSNSKIIDVKFAQPIDPSLFSAYTVVSSAPLSVQIEVDLTAKDIKVWIYEILEQFPVVDINITNIPIEDVIRHIYES</sequence>
<evidence type="ECO:0000313" key="5">
    <source>
        <dbReference type="EMBL" id="WEK54429.1"/>
    </source>
</evidence>
<dbReference type="InterPro" id="IPR003593">
    <property type="entry name" value="AAA+_ATPase"/>
</dbReference>
<keyword evidence="3 5" id="KW-0067">ATP-binding</keyword>
<dbReference type="InterPro" id="IPR027417">
    <property type="entry name" value="P-loop_NTPase"/>
</dbReference>
<dbReference type="PANTHER" id="PTHR42711">
    <property type="entry name" value="ABC TRANSPORTER ATP-BINDING PROTEIN"/>
    <property type="match status" value="1"/>
</dbReference>
<dbReference type="SUPFAM" id="SSF52540">
    <property type="entry name" value="P-loop containing nucleoside triphosphate hydrolases"/>
    <property type="match status" value="1"/>
</dbReference>
<keyword evidence="2" id="KW-0547">Nucleotide-binding</keyword>
<evidence type="ECO:0000256" key="3">
    <source>
        <dbReference type="ARBA" id="ARBA00022840"/>
    </source>
</evidence>
<dbReference type="GO" id="GO:0005524">
    <property type="term" value="F:ATP binding"/>
    <property type="evidence" value="ECO:0007669"/>
    <property type="project" value="UniProtKB-KW"/>
</dbReference>
<dbReference type="InterPro" id="IPR050763">
    <property type="entry name" value="ABC_transporter_ATP-binding"/>
</dbReference>
<gene>
    <name evidence="5" type="ORF">P0Y55_18145</name>
</gene>
<feature type="domain" description="ABC transporter" evidence="4">
    <location>
        <begin position="26"/>
        <end position="259"/>
    </location>
</feature>
<dbReference type="SMART" id="SM00382">
    <property type="entry name" value="AAA"/>
    <property type="match status" value="1"/>
</dbReference>
<reference evidence="5" key="1">
    <citation type="submission" date="2023-03" db="EMBL/GenBank/DDBJ databases">
        <title>Andean soil-derived lignocellulolytic bacterial consortium as a source of novel taxa and putative plastic-active enzymes.</title>
        <authorList>
            <person name="Diaz-Garcia L."/>
            <person name="Chuvochina M."/>
            <person name="Feuerriegel G."/>
            <person name="Bunk B."/>
            <person name="Sproer C."/>
            <person name="Streit W.R."/>
            <person name="Rodriguez L.M."/>
            <person name="Overmann J."/>
            <person name="Jimenez D.J."/>
        </authorList>
    </citation>
    <scope>NUCLEOTIDE SEQUENCE</scope>
    <source>
        <strain evidence="5">MAG 2441</strain>
    </source>
</reference>
<evidence type="ECO:0000259" key="4">
    <source>
        <dbReference type="PROSITE" id="PS50893"/>
    </source>
</evidence>
<dbReference type="AlphaFoldDB" id="A0AA95JFP4"/>
<dbReference type="PROSITE" id="PS50893">
    <property type="entry name" value="ABC_TRANSPORTER_2"/>
    <property type="match status" value="1"/>
</dbReference>
<dbReference type="GO" id="GO:0016887">
    <property type="term" value="F:ATP hydrolysis activity"/>
    <property type="evidence" value="ECO:0007669"/>
    <property type="project" value="InterPro"/>
</dbReference>